<evidence type="ECO:0000256" key="6">
    <source>
        <dbReference type="ARBA" id="ARBA00022839"/>
    </source>
</evidence>
<evidence type="ECO:0000256" key="10">
    <source>
        <dbReference type="ARBA" id="ARBA00023235"/>
    </source>
</evidence>
<accession>A0ABY8PQE6</accession>
<evidence type="ECO:0000256" key="1">
    <source>
        <dbReference type="ARBA" id="ARBA00022722"/>
    </source>
</evidence>
<feature type="binding site" evidence="14">
    <location>
        <begin position="22"/>
        <end position="29"/>
    </location>
    <ligand>
        <name>ATP</name>
        <dbReference type="ChEBI" id="CHEBI:30616"/>
    </ligand>
</feature>
<name>A0ABY8PQE6_9BACT</name>
<keyword evidence="18" id="KW-1185">Reference proteome</keyword>
<dbReference type="PROSITE" id="PS51198">
    <property type="entry name" value="UVRD_HELICASE_ATP_BIND"/>
    <property type="match status" value="1"/>
</dbReference>
<dbReference type="CDD" id="cd17932">
    <property type="entry name" value="DEXQc_UvrD"/>
    <property type="match status" value="1"/>
</dbReference>
<keyword evidence="9" id="KW-0234">DNA repair</keyword>
<dbReference type="PANTHER" id="PTHR11070:SF48">
    <property type="entry name" value="ATP-DEPENDENT HELICASE_NUCLEASE SUBUNIT A"/>
    <property type="match status" value="1"/>
</dbReference>
<gene>
    <name evidence="17" type="ORF">JRV97_10985</name>
</gene>
<dbReference type="SUPFAM" id="SSF52540">
    <property type="entry name" value="P-loop containing nucleoside triphosphate hydrolases"/>
    <property type="match status" value="1"/>
</dbReference>
<comment type="catalytic activity">
    <reaction evidence="11">
        <text>Couples ATP hydrolysis with the unwinding of duplex DNA by translocating in the 3'-5' direction.</text>
        <dbReference type="EC" id="5.6.2.4"/>
    </reaction>
</comment>
<dbReference type="InterPro" id="IPR022765">
    <property type="entry name" value="Dna2/Cas4_DUF83"/>
</dbReference>
<dbReference type="PANTHER" id="PTHR11070">
    <property type="entry name" value="UVRD / RECB / PCRA DNA HELICASE FAMILY MEMBER"/>
    <property type="match status" value="1"/>
</dbReference>
<dbReference type="Proteomes" id="UP001232493">
    <property type="component" value="Chromosome"/>
</dbReference>
<evidence type="ECO:0000313" key="17">
    <source>
        <dbReference type="EMBL" id="WGS64864.1"/>
    </source>
</evidence>
<evidence type="ECO:0000256" key="7">
    <source>
        <dbReference type="ARBA" id="ARBA00022840"/>
    </source>
</evidence>
<dbReference type="InterPro" id="IPR011604">
    <property type="entry name" value="PDDEXK-like_dom_sf"/>
</dbReference>
<dbReference type="InterPro" id="IPR027417">
    <property type="entry name" value="P-loop_NTPase"/>
</dbReference>
<evidence type="ECO:0000256" key="8">
    <source>
        <dbReference type="ARBA" id="ARBA00023125"/>
    </source>
</evidence>
<organism evidence="17 18">
    <name type="scientific">Marinitoga aeolica</name>
    <dbReference type="NCBI Taxonomy" id="2809031"/>
    <lineage>
        <taxon>Bacteria</taxon>
        <taxon>Thermotogati</taxon>
        <taxon>Thermotogota</taxon>
        <taxon>Thermotogae</taxon>
        <taxon>Petrotogales</taxon>
        <taxon>Petrotogaceae</taxon>
        <taxon>Marinitoga</taxon>
    </lineage>
</organism>
<evidence type="ECO:0000256" key="9">
    <source>
        <dbReference type="ARBA" id="ARBA00023204"/>
    </source>
</evidence>
<protein>
    <recommendedName>
        <fullName evidence="12">DNA 3'-5' helicase</fullName>
        <ecNumber evidence="12">5.6.2.4</ecNumber>
    </recommendedName>
</protein>
<evidence type="ECO:0000256" key="2">
    <source>
        <dbReference type="ARBA" id="ARBA00022741"/>
    </source>
</evidence>
<dbReference type="EC" id="5.6.2.4" evidence="12"/>
<keyword evidence="8" id="KW-0238">DNA-binding</keyword>
<evidence type="ECO:0000259" key="15">
    <source>
        <dbReference type="PROSITE" id="PS51198"/>
    </source>
</evidence>
<dbReference type="InterPro" id="IPR011335">
    <property type="entry name" value="Restrct_endonuc-II-like"/>
</dbReference>
<sequence length="1052" mass="124901">MSNTLNIEEMKKNLDKNYFISASAGTGKTYTITQYYLAILEKYEKENNADIIQNILAVTFTNKAAGEMKERILEEVDKKLEKGKNYKYWRQIKTNLNRAWIMTIDSFCSRILRENNIVIGVDPNFTIINELRMEIEIEKAVYNTLKILFKLYENPENDLDELTNFLNDRKFIVKKYLKEIIDNKDKFSNSLKYILKELKLDTFKKVLSDTLKNWRTEMKLSSVPEFDLINKDFNDVLWLFKIAVLIAQEIYYSYTNDQYQFDFKGVLDKTLETLDEERIKEKYQRKFKYIIVDEYQDTNFLQKALFDKIHNDNNYIFYVGDRKQSIYRFRGADVSVFAVTEQEFDENSRFQLNVNRRSNASIVEFANAFSKDVLFNKELLESYYNAEYKNVFNNLLYSEDKDRSEYEKKTINDIIPSIGNDDKYRIKYIFVSKNTDNKGYVEYETIAKTINSLIGKKMKFRKRENGKIIFEEREIKYNDIAVLVKELKNSEEPIRNAFKKYNIPFYILGSKSFYNKNEVQTVFSALNAVQNPHNDFNFTGYMMSLMVGMNFEKLNELVKIKKEKNYKSLYETAEKENILSKAERKGLEVLKKYVELKYYLKPTIILKGLITENNYFSKLTILPDSHYAIANVKKLINEAEKYNTLAVSFSELIRLLRKTSELTESEAAIEDEKQNVVRVLTIHKSKGLEFPIVILSGLDKKSQIDSEEKIDEDMKISTESVEFSLPDNNIRYFVLKKLFLKKIKSMDISSLSMQDKIKIELGEKYLKMFDINKFLEDTEELRLLYVAITRPKEMLIPIIVEKEKNKSNTLSDLFKKVKYEKIDIISFNDLKYEIKHKEEKIKDKIKDIKEENLKDLTDFAYKKYIAPTYIINELKREENSEDLTDENYIKVDLNDFFSEQEFILKGTELHSLMESINSFSQIKNLIKLKILPEELDNSLIKRLFSYKNFKTEWRLVKRKVINDREYMIFGVPDRVVFDENNNIEVLDYKYSDLNNPNKIEDYKFQLQFYMYLLKDFGIPQKGYIISLKNGKIIEVEYDEEFEEKLESKIKPL</sequence>
<comment type="catalytic activity">
    <reaction evidence="13">
        <text>ATP + H2O = ADP + phosphate + H(+)</text>
        <dbReference type="Rhea" id="RHEA:13065"/>
        <dbReference type="ChEBI" id="CHEBI:15377"/>
        <dbReference type="ChEBI" id="CHEBI:15378"/>
        <dbReference type="ChEBI" id="CHEBI:30616"/>
        <dbReference type="ChEBI" id="CHEBI:43474"/>
        <dbReference type="ChEBI" id="CHEBI:456216"/>
        <dbReference type="EC" id="5.6.2.4"/>
    </reaction>
</comment>
<keyword evidence="3" id="KW-0227">DNA damage</keyword>
<keyword evidence="1" id="KW-0540">Nuclease</keyword>
<dbReference type="SUPFAM" id="SSF52980">
    <property type="entry name" value="Restriction endonuclease-like"/>
    <property type="match status" value="1"/>
</dbReference>
<feature type="domain" description="UvrD-like helicase C-terminal" evidence="16">
    <location>
        <begin position="393"/>
        <end position="687"/>
    </location>
</feature>
<keyword evidence="10" id="KW-0413">Isomerase</keyword>
<feature type="domain" description="UvrD-like helicase ATP-binding" evidence="15">
    <location>
        <begin position="1"/>
        <end position="359"/>
    </location>
</feature>
<evidence type="ECO:0000256" key="14">
    <source>
        <dbReference type="PROSITE-ProRule" id="PRU00560"/>
    </source>
</evidence>
<keyword evidence="2 14" id="KW-0547">Nucleotide-binding</keyword>
<evidence type="ECO:0000259" key="16">
    <source>
        <dbReference type="PROSITE" id="PS51217"/>
    </source>
</evidence>
<dbReference type="InterPro" id="IPR000212">
    <property type="entry name" value="DNA_helicase_UvrD/REP"/>
</dbReference>
<dbReference type="RefSeq" id="WP_280998840.1">
    <property type="nucleotide sequence ID" value="NZ_CP069362.1"/>
</dbReference>
<evidence type="ECO:0000256" key="13">
    <source>
        <dbReference type="ARBA" id="ARBA00048988"/>
    </source>
</evidence>
<dbReference type="EMBL" id="CP069362">
    <property type="protein sequence ID" value="WGS64864.1"/>
    <property type="molecule type" value="Genomic_DNA"/>
</dbReference>
<evidence type="ECO:0000313" key="18">
    <source>
        <dbReference type="Proteomes" id="UP001232493"/>
    </source>
</evidence>
<keyword evidence="7 14" id="KW-0067">ATP-binding</keyword>
<evidence type="ECO:0000256" key="4">
    <source>
        <dbReference type="ARBA" id="ARBA00022801"/>
    </source>
</evidence>
<dbReference type="Gene3D" id="3.90.320.10">
    <property type="match status" value="1"/>
</dbReference>
<keyword evidence="5 14" id="KW-0347">Helicase</keyword>
<dbReference type="Gene3D" id="1.10.486.10">
    <property type="entry name" value="PCRA, domain 4"/>
    <property type="match status" value="1"/>
</dbReference>
<evidence type="ECO:0000256" key="5">
    <source>
        <dbReference type="ARBA" id="ARBA00022806"/>
    </source>
</evidence>
<dbReference type="InterPro" id="IPR014017">
    <property type="entry name" value="DNA_helicase_UvrD-like_C"/>
</dbReference>
<dbReference type="Pfam" id="PF00580">
    <property type="entry name" value="UvrD-helicase"/>
    <property type="match status" value="1"/>
</dbReference>
<proteinExistence type="predicted"/>
<keyword evidence="4 14" id="KW-0378">Hydrolase</keyword>
<dbReference type="Pfam" id="PF13361">
    <property type="entry name" value="UvrD_C"/>
    <property type="match status" value="1"/>
</dbReference>
<reference evidence="17 18" key="1">
    <citation type="submission" date="2021-02" db="EMBL/GenBank/DDBJ databases">
        <title>Characterization of Marinitoga sp. nov. str. BP5-C20A.</title>
        <authorList>
            <person name="Erauso G."/>
            <person name="Postec A."/>
        </authorList>
    </citation>
    <scope>NUCLEOTIDE SEQUENCE [LARGE SCALE GENOMIC DNA]</scope>
    <source>
        <strain evidence="17 18">BP5-C20A</strain>
    </source>
</reference>
<keyword evidence="6" id="KW-0269">Exonuclease</keyword>
<dbReference type="InterPro" id="IPR014016">
    <property type="entry name" value="UvrD-like_ATP-bd"/>
</dbReference>
<dbReference type="Pfam" id="PF01930">
    <property type="entry name" value="Cas_Cas4"/>
    <property type="match status" value="1"/>
</dbReference>
<dbReference type="PROSITE" id="PS51217">
    <property type="entry name" value="UVRD_HELICASE_CTER"/>
    <property type="match status" value="1"/>
</dbReference>
<evidence type="ECO:0000256" key="11">
    <source>
        <dbReference type="ARBA" id="ARBA00034617"/>
    </source>
</evidence>
<evidence type="ECO:0000256" key="12">
    <source>
        <dbReference type="ARBA" id="ARBA00034808"/>
    </source>
</evidence>
<evidence type="ECO:0000256" key="3">
    <source>
        <dbReference type="ARBA" id="ARBA00022763"/>
    </source>
</evidence>
<dbReference type="Gene3D" id="3.40.50.300">
    <property type="entry name" value="P-loop containing nucleotide triphosphate hydrolases"/>
    <property type="match status" value="4"/>
</dbReference>